<sequence>MFCVAAGAWARCQAHKARRPVQQLLKGRRRSVAARAGPGGNWSDRNQQRVDNQILIGSGLGLTALVLLALRLGSTEAFQSAAAFDWTAGDVSFGLGDALGGLLWAASLYFCSPLQLLLLFFGFIETERPSDWVLRRLGLATGQPVDAIDYRAPPPLVAGTVGVFVASGMGLAWALQALLGDATWSVSTGLGSLFAAGMYEVGRPRRLTVEQAQEKERQWQDFARFADARLQRSGRCHETEIAKALQRELPQFRREGALEGATLRQLVRNWAPDAERSSAGYYKGLSLVPAGGAPVPPPPSRPGSSSGSVDSSVDQY</sequence>
<accession>A0A2P6TSR8</accession>
<dbReference type="OrthoDB" id="5357at2759"/>
<feature type="transmembrane region" description="Helical" evidence="2">
    <location>
        <begin position="54"/>
        <end position="72"/>
    </location>
</feature>
<evidence type="ECO:0000313" key="4">
    <source>
        <dbReference type="Proteomes" id="UP000239899"/>
    </source>
</evidence>
<keyword evidence="2" id="KW-0812">Transmembrane</keyword>
<dbReference type="EMBL" id="LHPG02000007">
    <property type="protein sequence ID" value="PRW57109.1"/>
    <property type="molecule type" value="Genomic_DNA"/>
</dbReference>
<feature type="compositionally biased region" description="Low complexity" evidence="1">
    <location>
        <begin position="302"/>
        <end position="316"/>
    </location>
</feature>
<feature type="region of interest" description="Disordered" evidence="1">
    <location>
        <begin position="287"/>
        <end position="316"/>
    </location>
</feature>
<protein>
    <submittedName>
        <fullName evidence="3">PAS PAC sensor</fullName>
    </submittedName>
</protein>
<name>A0A2P6TSR8_CHLSO</name>
<dbReference type="AlphaFoldDB" id="A0A2P6TSR8"/>
<dbReference type="Proteomes" id="UP000239899">
    <property type="component" value="Unassembled WGS sequence"/>
</dbReference>
<keyword evidence="2" id="KW-0472">Membrane</keyword>
<reference evidence="3 4" key="1">
    <citation type="journal article" date="2018" name="Plant J.">
        <title>Genome sequences of Chlorella sorokiniana UTEX 1602 and Micractinium conductrix SAG 241.80: implications to maltose excretion by a green alga.</title>
        <authorList>
            <person name="Arriola M.B."/>
            <person name="Velmurugan N."/>
            <person name="Zhang Y."/>
            <person name="Plunkett M.H."/>
            <person name="Hondzo H."/>
            <person name="Barney B.M."/>
        </authorList>
    </citation>
    <scope>NUCLEOTIDE SEQUENCE [LARGE SCALE GENOMIC DNA]</scope>
    <source>
        <strain evidence="4">UTEX 1602</strain>
    </source>
</reference>
<organism evidence="3 4">
    <name type="scientific">Chlorella sorokiniana</name>
    <name type="common">Freshwater green alga</name>
    <dbReference type="NCBI Taxonomy" id="3076"/>
    <lineage>
        <taxon>Eukaryota</taxon>
        <taxon>Viridiplantae</taxon>
        <taxon>Chlorophyta</taxon>
        <taxon>core chlorophytes</taxon>
        <taxon>Trebouxiophyceae</taxon>
        <taxon>Chlorellales</taxon>
        <taxon>Chlorellaceae</taxon>
        <taxon>Chlorella clade</taxon>
        <taxon>Chlorella</taxon>
    </lineage>
</organism>
<evidence type="ECO:0000256" key="2">
    <source>
        <dbReference type="SAM" id="Phobius"/>
    </source>
</evidence>
<keyword evidence="4" id="KW-1185">Reference proteome</keyword>
<proteinExistence type="predicted"/>
<feature type="transmembrane region" description="Helical" evidence="2">
    <location>
        <begin position="156"/>
        <end position="176"/>
    </location>
</feature>
<feature type="transmembrane region" description="Helical" evidence="2">
    <location>
        <begin position="102"/>
        <end position="124"/>
    </location>
</feature>
<gene>
    <name evidence="3" type="ORF">C2E21_4351</name>
</gene>
<keyword evidence="2" id="KW-1133">Transmembrane helix</keyword>
<comment type="caution">
    <text evidence="3">The sequence shown here is derived from an EMBL/GenBank/DDBJ whole genome shotgun (WGS) entry which is preliminary data.</text>
</comment>
<evidence type="ECO:0000313" key="3">
    <source>
        <dbReference type="EMBL" id="PRW57109.1"/>
    </source>
</evidence>
<evidence type="ECO:0000256" key="1">
    <source>
        <dbReference type="SAM" id="MobiDB-lite"/>
    </source>
</evidence>